<name>A0A0R1VB38_9LACO</name>
<dbReference type="PATRIC" id="fig|1423749.3.peg.1844"/>
<dbReference type="SUPFAM" id="SSF54197">
    <property type="entry name" value="HIT-like"/>
    <property type="match status" value="1"/>
</dbReference>
<reference evidence="5 6" key="1">
    <citation type="journal article" date="2015" name="Genome Announc.">
        <title>Expanding the biotechnology potential of lactobacilli through comparative genomics of 213 strains and associated genera.</title>
        <authorList>
            <person name="Sun Z."/>
            <person name="Harris H.M."/>
            <person name="McCann A."/>
            <person name="Guo C."/>
            <person name="Argimon S."/>
            <person name="Zhang W."/>
            <person name="Yang X."/>
            <person name="Jeffery I.B."/>
            <person name="Cooney J.C."/>
            <person name="Kagawa T.F."/>
            <person name="Liu W."/>
            <person name="Song Y."/>
            <person name="Salvetti E."/>
            <person name="Wrobel A."/>
            <person name="Rasinkangas P."/>
            <person name="Parkhill J."/>
            <person name="Rea M.C."/>
            <person name="O'Sullivan O."/>
            <person name="Ritari J."/>
            <person name="Douillard F.P."/>
            <person name="Paul Ross R."/>
            <person name="Yang R."/>
            <person name="Briner A.E."/>
            <person name="Felis G.E."/>
            <person name="de Vos W.M."/>
            <person name="Barrangou R."/>
            <person name="Klaenhammer T.R."/>
            <person name="Caufield P.W."/>
            <person name="Cui Y."/>
            <person name="Zhang H."/>
            <person name="O'Toole P.W."/>
        </authorList>
    </citation>
    <scope>NUCLEOTIDE SEQUENCE [LARGE SCALE GENOMIC DNA]</scope>
    <source>
        <strain evidence="5 6">DSM 16045</strain>
    </source>
</reference>
<dbReference type="InterPro" id="IPR036265">
    <property type="entry name" value="HIT-like_sf"/>
</dbReference>
<sequence length="161" mass="18470">MQLSPQLRYTNGNESEVMKMEDCIFCKIIAGEIPSYTVYEDDVVKAFLDISQNTPGHTLVIPKKHVKDIFEYDEDLAAEVFKRIPKIARAIKASNPDIKGMNVMNNNGEVAYQSVFHSHWHLLPRYSSDDDFKINFTDHSNDYASEDYEAVRQSIAAQFKD</sequence>
<dbReference type="Pfam" id="PF01230">
    <property type="entry name" value="HIT"/>
    <property type="match status" value="1"/>
</dbReference>
<gene>
    <name evidence="5" type="ORF">FC60_GL001783</name>
</gene>
<dbReference type="InterPro" id="IPR039384">
    <property type="entry name" value="HINT"/>
</dbReference>
<dbReference type="InterPro" id="IPR001310">
    <property type="entry name" value="Histidine_triad_HIT"/>
</dbReference>
<feature type="active site" description="Tele-AMP-histidine intermediate" evidence="1">
    <location>
        <position position="119"/>
    </location>
</feature>
<evidence type="ECO:0000259" key="4">
    <source>
        <dbReference type="PROSITE" id="PS51084"/>
    </source>
</evidence>
<dbReference type="PRINTS" id="PR00332">
    <property type="entry name" value="HISTRIAD"/>
</dbReference>
<evidence type="ECO:0000313" key="5">
    <source>
        <dbReference type="EMBL" id="KRM02607.1"/>
    </source>
</evidence>
<evidence type="ECO:0000256" key="2">
    <source>
        <dbReference type="PIRSR" id="PIRSR601310-3"/>
    </source>
</evidence>
<organism evidence="5 6">
    <name type="scientific">Limosilactobacillus gastricus DSM 16045</name>
    <dbReference type="NCBI Taxonomy" id="1423749"/>
    <lineage>
        <taxon>Bacteria</taxon>
        <taxon>Bacillati</taxon>
        <taxon>Bacillota</taxon>
        <taxon>Bacilli</taxon>
        <taxon>Lactobacillales</taxon>
        <taxon>Lactobacillaceae</taxon>
        <taxon>Limosilactobacillus</taxon>
    </lineage>
</organism>
<dbReference type="InterPro" id="IPR011146">
    <property type="entry name" value="HIT-like"/>
</dbReference>
<dbReference type="PANTHER" id="PTHR46648">
    <property type="entry name" value="HIT FAMILY PROTEIN 1"/>
    <property type="match status" value="1"/>
</dbReference>
<evidence type="ECO:0000256" key="1">
    <source>
        <dbReference type="PIRSR" id="PIRSR601310-1"/>
    </source>
</evidence>
<keyword evidence="6" id="KW-1185">Reference proteome</keyword>
<evidence type="ECO:0000256" key="3">
    <source>
        <dbReference type="PROSITE-ProRule" id="PRU00464"/>
    </source>
</evidence>
<dbReference type="CDD" id="cd01277">
    <property type="entry name" value="HINT_subgroup"/>
    <property type="match status" value="1"/>
</dbReference>
<dbReference type="Gene3D" id="3.30.428.10">
    <property type="entry name" value="HIT-like"/>
    <property type="match status" value="1"/>
</dbReference>
<feature type="domain" description="HIT" evidence="4">
    <location>
        <begin position="24"/>
        <end position="132"/>
    </location>
</feature>
<dbReference type="Proteomes" id="UP000051739">
    <property type="component" value="Unassembled WGS sequence"/>
</dbReference>
<dbReference type="PROSITE" id="PS51084">
    <property type="entry name" value="HIT_2"/>
    <property type="match status" value="1"/>
</dbReference>
<accession>A0A0R1VB38</accession>
<dbReference type="FunFam" id="3.30.428.10:FF:000014">
    <property type="entry name" value="Putative histidine triad (HIT) protein"/>
    <property type="match status" value="1"/>
</dbReference>
<dbReference type="GO" id="GO:0003824">
    <property type="term" value="F:catalytic activity"/>
    <property type="evidence" value="ECO:0007669"/>
    <property type="project" value="InterPro"/>
</dbReference>
<dbReference type="EMBL" id="AZFN01000009">
    <property type="protein sequence ID" value="KRM02607.1"/>
    <property type="molecule type" value="Genomic_DNA"/>
</dbReference>
<feature type="short sequence motif" description="Histidine triad motif" evidence="2 3">
    <location>
        <begin position="117"/>
        <end position="121"/>
    </location>
</feature>
<dbReference type="GO" id="GO:0009117">
    <property type="term" value="P:nucleotide metabolic process"/>
    <property type="evidence" value="ECO:0007669"/>
    <property type="project" value="TreeGrafter"/>
</dbReference>
<dbReference type="AlphaFoldDB" id="A0A0R1VB38"/>
<evidence type="ECO:0000313" key="6">
    <source>
        <dbReference type="Proteomes" id="UP000051739"/>
    </source>
</evidence>
<dbReference type="PANTHER" id="PTHR46648:SF1">
    <property type="entry name" value="ADENOSINE 5'-MONOPHOSPHORAMIDASE HNT1"/>
    <property type="match status" value="1"/>
</dbReference>
<comment type="caution">
    <text evidence="5">The sequence shown here is derived from an EMBL/GenBank/DDBJ whole genome shotgun (WGS) entry which is preliminary data.</text>
</comment>
<proteinExistence type="predicted"/>
<protein>
    <submittedName>
        <fullName evidence="5">Histidine triad protein</fullName>
    </submittedName>
</protein>